<organism evidence="3 4">
    <name type="scientific">Mycolicibacterium rutilum</name>
    <name type="common">Mycobacterium rutilum</name>
    <dbReference type="NCBI Taxonomy" id="370526"/>
    <lineage>
        <taxon>Bacteria</taxon>
        <taxon>Bacillati</taxon>
        <taxon>Actinomycetota</taxon>
        <taxon>Actinomycetes</taxon>
        <taxon>Mycobacteriales</taxon>
        <taxon>Mycobacteriaceae</taxon>
        <taxon>Mycolicibacterium</taxon>
    </lineage>
</organism>
<reference evidence="4" key="1">
    <citation type="submission" date="2016-10" db="EMBL/GenBank/DDBJ databases">
        <authorList>
            <person name="Varghese N."/>
            <person name="Submissions S."/>
        </authorList>
    </citation>
    <scope>NUCLEOTIDE SEQUENCE [LARGE SCALE GENOMIC DNA]</scope>
    <source>
        <strain evidence="4">DSM 45405</strain>
    </source>
</reference>
<feature type="compositionally biased region" description="Low complexity" evidence="1">
    <location>
        <begin position="772"/>
        <end position="783"/>
    </location>
</feature>
<evidence type="ECO:0000313" key="4">
    <source>
        <dbReference type="Proteomes" id="UP000182915"/>
    </source>
</evidence>
<evidence type="ECO:0000256" key="2">
    <source>
        <dbReference type="SAM" id="Phobius"/>
    </source>
</evidence>
<name>A0A1H6IX79_MYCRU</name>
<feature type="region of interest" description="Disordered" evidence="1">
    <location>
        <begin position="652"/>
        <end position="710"/>
    </location>
</feature>
<feature type="region of interest" description="Disordered" evidence="1">
    <location>
        <begin position="763"/>
        <end position="783"/>
    </location>
</feature>
<protein>
    <submittedName>
        <fullName evidence="3">PE-PPE domain-containing protein</fullName>
    </submittedName>
</protein>
<sequence length="783" mass="79367">MASGHHRRLHQRIRRTRKAAVVGAATITAAALTAGLVPLPTEEMLNPEVELTAAVKVFPEPDKIPDLTGGLGSAGYDLSQSIAAAILEAITNNINLMALARAAGMDPESLLKNLPPNLLLGVLDTAQVNLLPILTEMLGLDLADGLLLPVLQTLGITDGAGITTVSKLLSLLGIDLSDPLNLSDLDVPGLNLITAGPPFTLLKLLGFDLGWVPGLPNSVAAEVNNTEYLPIGVNGLLTTVLDRLRLLEGENPLLDLGGILGPKGLLDLGGIVDLGGLVDLLDSVVQTIPESLDVVDLRVPIVIGFGMGAFAAGAAYPQIVEDLKYQPGGEKSPTAADDPLLGSLTILPMLLLRNPGRANGGLFARAYPFARLFGIDTVTPDTEVTHSGGIPILNTGLALGGANLIPVKVDATVQYDLFSDFAAWPNPFSIANNLMGFLLPTYILRGVDLSNLTPQLEAQLKQILGSLGADPLALNLYLTLPANSLPLLEPLYLLTDLTNLMTLGAFPNPLGALANALAPALTSLVNLGYTDVQRMPDGTYIRTLDQAGDPTAFMSFPDVDWGKVPADIFNLMVQGIQKEFFSGNPTPGTPNAITGVFKLLSTILGGGGLNLGGISDVINAMVGGLNPLAAPAAREAPPVAAAALPSATATSTTVAATSSPSGTAAPVLIEEGRTTRATEAEEEPAEVKPTGPRAAGPSAAPGKPTSPAGSVLGGVTNTVGGVTGGVTGTVGGVTSGVTGTVGGVTGGVAGAVGGLTGAVSGVLGGLGKKPSDSGGSASANDAA</sequence>
<dbReference type="EMBL" id="LT629971">
    <property type="protein sequence ID" value="SEH51152.1"/>
    <property type="molecule type" value="Genomic_DNA"/>
</dbReference>
<proteinExistence type="predicted"/>
<keyword evidence="4" id="KW-1185">Reference proteome</keyword>
<feature type="compositionally biased region" description="Low complexity" evidence="1">
    <location>
        <begin position="652"/>
        <end position="667"/>
    </location>
</feature>
<dbReference type="STRING" id="370526.SAMN04489835_0755"/>
<evidence type="ECO:0000313" key="3">
    <source>
        <dbReference type="EMBL" id="SEH51152.1"/>
    </source>
</evidence>
<feature type="transmembrane region" description="Helical" evidence="2">
    <location>
        <begin position="20"/>
        <end position="39"/>
    </location>
</feature>
<dbReference type="AlphaFoldDB" id="A0A1H6IX79"/>
<keyword evidence="2" id="KW-0812">Transmembrane</keyword>
<keyword evidence="2" id="KW-0472">Membrane</keyword>
<gene>
    <name evidence="3" type="ORF">SAMN04489835_0755</name>
</gene>
<accession>A0A1H6IX79</accession>
<feature type="compositionally biased region" description="Low complexity" evidence="1">
    <location>
        <begin position="689"/>
        <end position="710"/>
    </location>
</feature>
<dbReference type="OrthoDB" id="4666565at2"/>
<dbReference type="Proteomes" id="UP000182915">
    <property type="component" value="Chromosome I"/>
</dbReference>
<dbReference type="RefSeq" id="WP_083406041.1">
    <property type="nucleotide sequence ID" value="NZ_LT629971.1"/>
</dbReference>
<evidence type="ECO:0000256" key="1">
    <source>
        <dbReference type="SAM" id="MobiDB-lite"/>
    </source>
</evidence>
<feature type="compositionally biased region" description="Basic and acidic residues" evidence="1">
    <location>
        <begin position="670"/>
        <end position="679"/>
    </location>
</feature>
<keyword evidence="2" id="KW-1133">Transmembrane helix</keyword>